<proteinExistence type="predicted"/>
<comment type="caution">
    <text evidence="1">The sequence shown here is derived from an EMBL/GenBank/DDBJ whole genome shotgun (WGS) entry which is preliminary data.</text>
</comment>
<keyword evidence="1" id="KW-0282">Flagellum</keyword>
<dbReference type="EC" id="2.1.1.-" evidence="1"/>
<keyword evidence="1" id="KW-0966">Cell projection</keyword>
<dbReference type="EMBL" id="JAHZIK010000480">
    <property type="protein sequence ID" value="MBW7456015.1"/>
    <property type="molecule type" value="Genomic_DNA"/>
</dbReference>
<dbReference type="Proteomes" id="UP001519887">
    <property type="component" value="Unassembled WGS sequence"/>
</dbReference>
<reference evidence="1 2" key="1">
    <citation type="submission" date="2021-07" db="EMBL/GenBank/DDBJ databases">
        <title>Paenibacillus radiodurans sp. nov., isolated from the southeastern edge of Tengger Desert.</title>
        <authorList>
            <person name="Zhang G."/>
        </authorList>
    </citation>
    <scope>NUCLEOTIDE SEQUENCE [LARGE SCALE GENOMIC DNA]</scope>
    <source>
        <strain evidence="1 2">CCM 7311</strain>
    </source>
</reference>
<accession>A0ABS7C512</accession>
<dbReference type="RefSeq" id="WP_210038023.1">
    <property type="nucleotide sequence ID" value="NZ_JBHLVU010000022.1"/>
</dbReference>
<protein>
    <submittedName>
        <fullName evidence="1">Flagellin lysine-N-methylase</fullName>
        <ecNumber evidence="1">2.1.1.-</ecNumber>
    </submittedName>
</protein>
<keyword evidence="1" id="KW-0969">Cilium</keyword>
<keyword evidence="1" id="KW-0489">Methyltransferase</keyword>
<gene>
    <name evidence="1" type="primary">fliB</name>
    <name evidence="1" type="ORF">K0U00_18460</name>
</gene>
<sequence length="410" mass="47186">MGMTNNQTAVPHYLKQFSCIGSSCEDTCCAWWGISIDKQSYNRYQTVNHSGMRNKLNDHLTVKKNGSAQDYAEMQLNPETGNCSMLDGGLCTIQATLGEEYLSQTCRTYPRVVNQAGAATEMSLQLSCPEAARVILLDRQAMDFEEASPGDPGILAFRHVTSSGHNEKKRDYYLPQIRGMMMEIIRYRQFSLPHRLILLGVFCDNVNLIMEEKKFRDIPAFLLEFRHEAAHNEELLDYNVFPVDPAFQLQYLNNCLMGVLEDTLWNTRYRECMNDYTRGMKATDASLESILDVYTESYEQYTAPFLDSNPQILENYILNAIYSRVLGEMSQGIPVFDCYRMLILDFAMIKLHLIGMASYHKELSRELAVKLIQSYTKNYEHASLFHKKILDDLRKKDYASLGYMCLFIKN</sequence>
<dbReference type="NCBIfam" id="NF038110">
    <property type="entry name" value="Lys_methyl_FliB"/>
    <property type="match status" value="1"/>
</dbReference>
<keyword evidence="1" id="KW-0808">Transferase</keyword>
<evidence type="ECO:0000313" key="1">
    <source>
        <dbReference type="EMBL" id="MBW7456015.1"/>
    </source>
</evidence>
<organism evidence="1 2">
    <name type="scientific">Paenibacillus sepulcri</name>
    <dbReference type="NCBI Taxonomy" id="359917"/>
    <lineage>
        <taxon>Bacteria</taxon>
        <taxon>Bacillati</taxon>
        <taxon>Bacillota</taxon>
        <taxon>Bacilli</taxon>
        <taxon>Bacillales</taxon>
        <taxon>Paenibacillaceae</taxon>
        <taxon>Paenibacillus</taxon>
    </lineage>
</organism>
<name>A0ABS7C512_9BACL</name>
<dbReference type="GO" id="GO:0008168">
    <property type="term" value="F:methyltransferase activity"/>
    <property type="evidence" value="ECO:0007669"/>
    <property type="project" value="UniProtKB-KW"/>
</dbReference>
<keyword evidence="2" id="KW-1185">Reference proteome</keyword>
<dbReference type="GO" id="GO:0032259">
    <property type="term" value="P:methylation"/>
    <property type="evidence" value="ECO:0007669"/>
    <property type="project" value="UniProtKB-KW"/>
</dbReference>
<evidence type="ECO:0000313" key="2">
    <source>
        <dbReference type="Proteomes" id="UP001519887"/>
    </source>
</evidence>